<dbReference type="EMBL" id="CAKLDM010000004">
    <property type="protein sequence ID" value="CAH0542999.1"/>
    <property type="molecule type" value="Genomic_DNA"/>
</dbReference>
<proteinExistence type="predicted"/>
<sequence length="63" mass="7531">MTVKVRKRFYTDSRADQQISRRFAIAQINQSTVRYKGQLLEPVGYQIFQDGIEFECIDHRQSY</sequence>
<comment type="caution">
    <text evidence="1">The sequence shown here is derived from an EMBL/GenBank/DDBJ whole genome shotgun (WGS) entry which is preliminary data.</text>
</comment>
<dbReference type="Proteomes" id="UP000838748">
    <property type="component" value="Unassembled WGS sequence"/>
</dbReference>
<evidence type="ECO:0000313" key="2">
    <source>
        <dbReference type="Proteomes" id="UP000838748"/>
    </source>
</evidence>
<dbReference type="RefSeq" id="WP_237363852.1">
    <property type="nucleotide sequence ID" value="NZ_CAKLDM010000004.1"/>
</dbReference>
<organism evidence="1 2">
    <name type="scientific">Vibrio marisflavi CECT 7928</name>
    <dbReference type="NCBI Taxonomy" id="634439"/>
    <lineage>
        <taxon>Bacteria</taxon>
        <taxon>Pseudomonadati</taxon>
        <taxon>Pseudomonadota</taxon>
        <taxon>Gammaproteobacteria</taxon>
        <taxon>Vibrionales</taxon>
        <taxon>Vibrionaceae</taxon>
        <taxon>Vibrio</taxon>
    </lineage>
</organism>
<protein>
    <submittedName>
        <fullName evidence="1">Uncharacterized protein</fullName>
    </submittedName>
</protein>
<evidence type="ECO:0000313" key="1">
    <source>
        <dbReference type="EMBL" id="CAH0542999.1"/>
    </source>
</evidence>
<name>A0ABM9A9M6_9VIBR</name>
<reference evidence="1" key="1">
    <citation type="submission" date="2021-11" db="EMBL/GenBank/DDBJ databases">
        <authorList>
            <person name="Rodrigo-Torres L."/>
            <person name="Arahal R. D."/>
            <person name="Lucena T."/>
        </authorList>
    </citation>
    <scope>NUCLEOTIDE SEQUENCE</scope>
    <source>
        <strain evidence="1">CECT 7928</strain>
    </source>
</reference>
<accession>A0ABM9A9M6</accession>
<keyword evidence="2" id="KW-1185">Reference proteome</keyword>
<gene>
    <name evidence="1" type="ORF">VMF7928_04353</name>
</gene>